<dbReference type="EMBL" id="JBHRTS010000007">
    <property type="protein sequence ID" value="MFC3195212.1"/>
    <property type="molecule type" value="Genomic_DNA"/>
</dbReference>
<protein>
    <submittedName>
        <fullName evidence="3">Uncharacterized protein</fullName>
    </submittedName>
</protein>
<evidence type="ECO:0000313" key="3">
    <source>
        <dbReference type="EMBL" id="MFC3195212.1"/>
    </source>
</evidence>
<evidence type="ECO:0000313" key="4">
    <source>
        <dbReference type="Proteomes" id="UP001595533"/>
    </source>
</evidence>
<keyword evidence="4" id="KW-1185">Reference proteome</keyword>
<sequence length="332" mass="37526">MKKTTLLLMLMLCSMPSWSFTPESGLYWNSDEPGSGYNFEIQDNFFFGVFYVYDDLGLPYWYTTSGFIDGNAFFEGDLYISEDGPCLACDWQPATTFDSGLGKVRIDFLTETTATMELLGQQIFIERFNFFLGNELDKMRGEWQVVMDASEYTDGNPFYGDVLVFEQSERIQGVDMVTGCRAESTVYYVTCTDDARFYNSMAAIYDPVNERLEIVVDDDDDHWLLYVVYTGTRQFDGAAYYYEKGTDPLVDIENGYLTRGFRSASKSFIDSGVGPNKKTPATNQSAPRSVGLPHVHGQSGNKSSKSENSTSNRELLENYLLQQVARKKAAQP</sequence>
<proteinExistence type="predicted"/>
<name>A0ABV7JDF5_9GAMM</name>
<feature type="compositionally biased region" description="Low complexity" evidence="1">
    <location>
        <begin position="299"/>
        <end position="312"/>
    </location>
</feature>
<dbReference type="Proteomes" id="UP001595533">
    <property type="component" value="Unassembled WGS sequence"/>
</dbReference>
<feature type="region of interest" description="Disordered" evidence="1">
    <location>
        <begin position="271"/>
        <end position="316"/>
    </location>
</feature>
<keyword evidence="2" id="KW-0732">Signal</keyword>
<reference evidence="4" key="1">
    <citation type="journal article" date="2019" name="Int. J. Syst. Evol. Microbiol.">
        <title>The Global Catalogue of Microorganisms (GCM) 10K type strain sequencing project: providing services to taxonomists for standard genome sequencing and annotation.</title>
        <authorList>
            <consortium name="The Broad Institute Genomics Platform"/>
            <consortium name="The Broad Institute Genome Sequencing Center for Infectious Disease"/>
            <person name="Wu L."/>
            <person name="Ma J."/>
        </authorList>
    </citation>
    <scope>NUCLEOTIDE SEQUENCE [LARGE SCALE GENOMIC DNA]</scope>
    <source>
        <strain evidence="4">KCTC 42953</strain>
    </source>
</reference>
<organism evidence="3 4">
    <name type="scientific">Marinicella sediminis</name>
    <dbReference type="NCBI Taxonomy" id="1792834"/>
    <lineage>
        <taxon>Bacteria</taxon>
        <taxon>Pseudomonadati</taxon>
        <taxon>Pseudomonadota</taxon>
        <taxon>Gammaproteobacteria</taxon>
        <taxon>Lysobacterales</taxon>
        <taxon>Marinicellaceae</taxon>
        <taxon>Marinicella</taxon>
    </lineage>
</organism>
<evidence type="ECO:0000256" key="2">
    <source>
        <dbReference type="SAM" id="SignalP"/>
    </source>
</evidence>
<feature type="chain" id="PRO_5045966242" evidence="2">
    <location>
        <begin position="20"/>
        <end position="332"/>
    </location>
</feature>
<accession>A0ABV7JDF5</accession>
<dbReference type="RefSeq" id="WP_077411679.1">
    <property type="nucleotide sequence ID" value="NZ_JBHRTS010000007.1"/>
</dbReference>
<evidence type="ECO:0000256" key="1">
    <source>
        <dbReference type="SAM" id="MobiDB-lite"/>
    </source>
</evidence>
<gene>
    <name evidence="3" type="ORF">ACFODZ_13245</name>
</gene>
<comment type="caution">
    <text evidence="3">The sequence shown here is derived from an EMBL/GenBank/DDBJ whole genome shotgun (WGS) entry which is preliminary data.</text>
</comment>
<feature type="signal peptide" evidence="2">
    <location>
        <begin position="1"/>
        <end position="19"/>
    </location>
</feature>